<feature type="compositionally biased region" description="Acidic residues" evidence="1">
    <location>
        <begin position="217"/>
        <end position="229"/>
    </location>
</feature>
<dbReference type="HOGENOM" id="CLU_1005669_0_0_1"/>
<name>B4IAH2_DROSE</name>
<dbReference type="Proteomes" id="UP000001292">
    <property type="component" value="Unassembled WGS sequence"/>
</dbReference>
<feature type="compositionally biased region" description="Basic and acidic residues" evidence="1">
    <location>
        <begin position="258"/>
        <end position="271"/>
    </location>
</feature>
<accession>B4IAH2</accession>
<evidence type="ECO:0000313" key="2">
    <source>
        <dbReference type="EMBL" id="EDW44285.1"/>
    </source>
</evidence>
<sequence>MGLWRDLELKNPADSRCLSLHSLLHSASAECDESDDSTESRPPMPLMMEQRMTMWQWSTGGGGKLYKKNQPDRTTISYSCHMNDQYGTSTGLVRDQYGTSTGSVWDQYGTSTGLVRDQYGTSTGLERYRAPPYLLSTARNTLAWNPGEDAECWGKNTDIGFDIHIAIKWQPEEGKEQQKHSVFNEPFAALALNLLIELEPLASSFSGSFFHGSQADYADEDEDEDEDEDVHVNVDGNGMMEMEMRMRRRQDVSSSNNKDLDKSEGQGENREQSVFGC</sequence>
<gene>
    <name evidence="2" type="primary">Dsec\GM22179</name>
    <name evidence="2" type="ORF">Dsec_GM22179</name>
</gene>
<reference evidence="2 3" key="1">
    <citation type="journal article" date="2007" name="Nature">
        <title>Evolution of genes and genomes on the Drosophila phylogeny.</title>
        <authorList>
            <consortium name="Drosophila 12 Genomes Consortium"/>
            <person name="Clark A.G."/>
            <person name="Eisen M.B."/>
            <person name="Smith D.R."/>
            <person name="Bergman C.M."/>
            <person name="Oliver B."/>
            <person name="Markow T.A."/>
            <person name="Kaufman T.C."/>
            <person name="Kellis M."/>
            <person name="Gelbart W."/>
            <person name="Iyer V.N."/>
            <person name="Pollard D.A."/>
            <person name="Sackton T.B."/>
            <person name="Larracuente A.M."/>
            <person name="Singh N.D."/>
            <person name="Abad J.P."/>
            <person name="Abt D.N."/>
            <person name="Adryan B."/>
            <person name="Aguade M."/>
            <person name="Akashi H."/>
            <person name="Anderson W.W."/>
            <person name="Aquadro C.F."/>
            <person name="Ardell D.H."/>
            <person name="Arguello R."/>
            <person name="Artieri C.G."/>
            <person name="Barbash D.A."/>
            <person name="Barker D."/>
            <person name="Barsanti P."/>
            <person name="Batterham P."/>
            <person name="Batzoglou S."/>
            <person name="Begun D."/>
            <person name="Bhutkar A."/>
            <person name="Blanco E."/>
            <person name="Bosak S.A."/>
            <person name="Bradley R.K."/>
            <person name="Brand A.D."/>
            <person name="Brent M.R."/>
            <person name="Brooks A.N."/>
            <person name="Brown R.H."/>
            <person name="Butlin R.K."/>
            <person name="Caggese C."/>
            <person name="Calvi B.R."/>
            <person name="Bernardo de Carvalho A."/>
            <person name="Caspi A."/>
            <person name="Castrezana S."/>
            <person name="Celniker S.E."/>
            <person name="Chang J.L."/>
            <person name="Chapple C."/>
            <person name="Chatterji S."/>
            <person name="Chinwalla A."/>
            <person name="Civetta A."/>
            <person name="Clifton S.W."/>
            <person name="Comeron J.M."/>
            <person name="Costello J.C."/>
            <person name="Coyne J.A."/>
            <person name="Daub J."/>
            <person name="David R.G."/>
            <person name="Delcher A.L."/>
            <person name="Delehaunty K."/>
            <person name="Do C.B."/>
            <person name="Ebling H."/>
            <person name="Edwards K."/>
            <person name="Eickbush T."/>
            <person name="Evans J.D."/>
            <person name="Filipski A."/>
            <person name="Findeiss S."/>
            <person name="Freyhult E."/>
            <person name="Fulton L."/>
            <person name="Fulton R."/>
            <person name="Garcia A.C."/>
            <person name="Gardiner A."/>
            <person name="Garfield D.A."/>
            <person name="Garvin B.E."/>
            <person name="Gibson G."/>
            <person name="Gilbert D."/>
            <person name="Gnerre S."/>
            <person name="Godfrey J."/>
            <person name="Good R."/>
            <person name="Gotea V."/>
            <person name="Gravely B."/>
            <person name="Greenberg A.J."/>
            <person name="Griffiths-Jones S."/>
            <person name="Gross S."/>
            <person name="Guigo R."/>
            <person name="Gustafson E.A."/>
            <person name="Haerty W."/>
            <person name="Hahn M.W."/>
            <person name="Halligan D.L."/>
            <person name="Halpern A.L."/>
            <person name="Halter G.M."/>
            <person name="Han M.V."/>
            <person name="Heger A."/>
            <person name="Hillier L."/>
            <person name="Hinrichs A.S."/>
            <person name="Holmes I."/>
            <person name="Hoskins R.A."/>
            <person name="Hubisz M.J."/>
            <person name="Hultmark D."/>
            <person name="Huntley M.A."/>
            <person name="Jaffe D.B."/>
            <person name="Jagadeeshan S."/>
            <person name="Jeck W.R."/>
            <person name="Johnson J."/>
            <person name="Jones C.D."/>
            <person name="Jordan W.C."/>
            <person name="Karpen G.H."/>
            <person name="Kataoka E."/>
            <person name="Keightley P.D."/>
            <person name="Kheradpour P."/>
            <person name="Kirkness E.F."/>
            <person name="Koerich L.B."/>
            <person name="Kristiansen K."/>
            <person name="Kudrna D."/>
            <person name="Kulathinal R.J."/>
            <person name="Kumar S."/>
            <person name="Kwok R."/>
            <person name="Lander E."/>
            <person name="Langley C.H."/>
            <person name="Lapoint R."/>
            <person name="Lazzaro B.P."/>
            <person name="Lee S.J."/>
            <person name="Levesque L."/>
            <person name="Li R."/>
            <person name="Lin C.F."/>
            <person name="Lin M.F."/>
            <person name="Lindblad-Toh K."/>
            <person name="Llopart A."/>
            <person name="Long M."/>
            <person name="Low L."/>
            <person name="Lozovsky E."/>
            <person name="Lu J."/>
            <person name="Luo M."/>
            <person name="Machado C.A."/>
            <person name="Makalowski W."/>
            <person name="Marzo M."/>
            <person name="Matsuda M."/>
            <person name="Matzkin L."/>
            <person name="McAllister B."/>
            <person name="McBride C.S."/>
            <person name="McKernan B."/>
            <person name="McKernan K."/>
            <person name="Mendez-Lago M."/>
            <person name="Minx P."/>
            <person name="Mollenhauer M.U."/>
            <person name="Montooth K."/>
            <person name="Mount S.M."/>
            <person name="Mu X."/>
            <person name="Myers E."/>
            <person name="Negre B."/>
            <person name="Newfeld S."/>
            <person name="Nielsen R."/>
            <person name="Noor M.A."/>
            <person name="O'Grady P."/>
            <person name="Pachter L."/>
            <person name="Papaceit M."/>
            <person name="Parisi M.J."/>
            <person name="Parisi M."/>
            <person name="Parts L."/>
            <person name="Pedersen J.S."/>
            <person name="Pesole G."/>
            <person name="Phillippy A.M."/>
            <person name="Ponting C.P."/>
            <person name="Pop M."/>
            <person name="Porcelli D."/>
            <person name="Powell J.R."/>
            <person name="Prohaska S."/>
            <person name="Pruitt K."/>
            <person name="Puig M."/>
            <person name="Quesneville H."/>
            <person name="Ram K.R."/>
            <person name="Rand D."/>
            <person name="Rasmussen M.D."/>
            <person name="Reed L.K."/>
            <person name="Reenan R."/>
            <person name="Reily A."/>
            <person name="Remington K.A."/>
            <person name="Rieger T.T."/>
            <person name="Ritchie M.G."/>
            <person name="Robin C."/>
            <person name="Rogers Y.H."/>
            <person name="Rohde C."/>
            <person name="Rozas J."/>
            <person name="Rubenfield M.J."/>
            <person name="Ruiz A."/>
            <person name="Russo S."/>
            <person name="Salzberg S.L."/>
            <person name="Sanchez-Gracia A."/>
            <person name="Saranga D.J."/>
            <person name="Sato H."/>
            <person name="Schaeffer S.W."/>
            <person name="Schatz M.C."/>
            <person name="Schlenke T."/>
            <person name="Schwartz R."/>
            <person name="Segarra C."/>
            <person name="Singh R.S."/>
            <person name="Sirot L."/>
            <person name="Sirota M."/>
            <person name="Sisneros N.B."/>
            <person name="Smith C.D."/>
            <person name="Smith T.F."/>
            <person name="Spieth J."/>
            <person name="Stage D.E."/>
            <person name="Stark A."/>
            <person name="Stephan W."/>
            <person name="Strausberg R.L."/>
            <person name="Strempel S."/>
            <person name="Sturgill D."/>
            <person name="Sutton G."/>
            <person name="Sutton G.G."/>
            <person name="Tao W."/>
            <person name="Teichmann S."/>
            <person name="Tobari Y.N."/>
            <person name="Tomimura Y."/>
            <person name="Tsolas J.M."/>
            <person name="Valente V.L."/>
            <person name="Venter E."/>
            <person name="Venter J.C."/>
            <person name="Vicario S."/>
            <person name="Vieira F.G."/>
            <person name="Vilella A.J."/>
            <person name="Villasante A."/>
            <person name="Walenz B."/>
            <person name="Wang J."/>
            <person name="Wasserman M."/>
            <person name="Watts T."/>
            <person name="Wilson D."/>
            <person name="Wilson R.K."/>
            <person name="Wing R.A."/>
            <person name="Wolfner M.F."/>
            <person name="Wong A."/>
            <person name="Wong G.K."/>
            <person name="Wu C.I."/>
            <person name="Wu G."/>
            <person name="Yamamoto D."/>
            <person name="Yang H.P."/>
            <person name="Yang S.P."/>
            <person name="Yorke J.A."/>
            <person name="Yoshida K."/>
            <person name="Zdobnov E."/>
            <person name="Zhang P."/>
            <person name="Zhang Y."/>
            <person name="Zimin A.V."/>
            <person name="Baldwin J."/>
            <person name="Abdouelleil A."/>
            <person name="Abdulkadir J."/>
            <person name="Abebe A."/>
            <person name="Abera B."/>
            <person name="Abreu J."/>
            <person name="Acer S.C."/>
            <person name="Aftuck L."/>
            <person name="Alexander A."/>
            <person name="An P."/>
            <person name="Anderson E."/>
            <person name="Anderson S."/>
            <person name="Arachi H."/>
            <person name="Azer M."/>
            <person name="Bachantsang P."/>
            <person name="Barry A."/>
            <person name="Bayul T."/>
            <person name="Berlin A."/>
            <person name="Bessette D."/>
            <person name="Bloom T."/>
            <person name="Blye J."/>
            <person name="Boguslavskiy L."/>
            <person name="Bonnet C."/>
            <person name="Boukhgalter B."/>
            <person name="Bourzgui I."/>
            <person name="Brown A."/>
            <person name="Cahill P."/>
            <person name="Channer S."/>
            <person name="Cheshatsang Y."/>
            <person name="Chuda L."/>
            <person name="Citroen M."/>
            <person name="Collymore A."/>
            <person name="Cooke P."/>
            <person name="Costello M."/>
            <person name="D'Aco K."/>
            <person name="Daza R."/>
            <person name="De Haan G."/>
            <person name="DeGray S."/>
            <person name="DeMaso C."/>
            <person name="Dhargay N."/>
            <person name="Dooley K."/>
            <person name="Dooley E."/>
            <person name="Doricent M."/>
            <person name="Dorje P."/>
            <person name="Dorjee K."/>
            <person name="Dupes A."/>
            <person name="Elong R."/>
            <person name="Falk J."/>
            <person name="Farina A."/>
            <person name="Faro S."/>
            <person name="Ferguson D."/>
            <person name="Fisher S."/>
            <person name="Foley C.D."/>
            <person name="Franke A."/>
            <person name="Friedrich D."/>
            <person name="Gadbois L."/>
            <person name="Gearin G."/>
            <person name="Gearin C.R."/>
            <person name="Giannoukos G."/>
            <person name="Goode T."/>
            <person name="Graham J."/>
            <person name="Grandbois E."/>
            <person name="Grewal S."/>
            <person name="Gyaltsen K."/>
            <person name="Hafez N."/>
            <person name="Hagos B."/>
            <person name="Hall J."/>
            <person name="Henson C."/>
            <person name="Hollinger A."/>
            <person name="Honan T."/>
            <person name="Huard M.D."/>
            <person name="Hughes L."/>
            <person name="Hurhula B."/>
            <person name="Husby M.E."/>
            <person name="Kamat A."/>
            <person name="Kanga B."/>
            <person name="Kashin S."/>
            <person name="Khazanovich D."/>
            <person name="Kisner P."/>
            <person name="Lance K."/>
            <person name="Lara M."/>
            <person name="Lee W."/>
            <person name="Lennon N."/>
            <person name="Letendre F."/>
            <person name="LeVine R."/>
            <person name="Lipovsky A."/>
            <person name="Liu X."/>
            <person name="Liu J."/>
            <person name="Liu S."/>
            <person name="Lokyitsang T."/>
            <person name="Lokyitsang Y."/>
            <person name="Lubonja R."/>
            <person name="Lui A."/>
            <person name="MacDonald P."/>
            <person name="Magnisalis V."/>
            <person name="Maru K."/>
            <person name="Matthews C."/>
            <person name="McCusker W."/>
            <person name="McDonough S."/>
            <person name="Mehta T."/>
            <person name="Meldrim J."/>
            <person name="Meneus L."/>
            <person name="Mihai O."/>
            <person name="Mihalev A."/>
            <person name="Mihova T."/>
            <person name="Mittelman R."/>
            <person name="Mlenga V."/>
            <person name="Montmayeur A."/>
            <person name="Mulrain L."/>
            <person name="Navidi A."/>
            <person name="Naylor J."/>
            <person name="Negash T."/>
            <person name="Nguyen T."/>
            <person name="Nguyen N."/>
            <person name="Nicol R."/>
            <person name="Norbu C."/>
            <person name="Norbu N."/>
            <person name="Novod N."/>
            <person name="O'Neill B."/>
            <person name="Osman S."/>
            <person name="Markiewicz E."/>
            <person name="Oyono O.L."/>
            <person name="Patti C."/>
            <person name="Phunkhang P."/>
            <person name="Pierre F."/>
            <person name="Priest M."/>
            <person name="Raghuraman S."/>
            <person name="Rege F."/>
            <person name="Reyes R."/>
            <person name="Rise C."/>
            <person name="Rogov P."/>
            <person name="Ross K."/>
            <person name="Ryan E."/>
            <person name="Settipalli S."/>
            <person name="Shea T."/>
            <person name="Sherpa N."/>
            <person name="Shi L."/>
            <person name="Shih D."/>
            <person name="Sparrow T."/>
            <person name="Spaulding J."/>
            <person name="Stalker J."/>
            <person name="Stange-Thomann N."/>
            <person name="Stavropoulos S."/>
            <person name="Stone C."/>
            <person name="Strader C."/>
            <person name="Tesfaye S."/>
            <person name="Thomson T."/>
            <person name="Thoulutsang Y."/>
            <person name="Thoulutsang D."/>
            <person name="Topham K."/>
            <person name="Topping I."/>
            <person name="Tsamla T."/>
            <person name="Vassiliev H."/>
            <person name="Vo A."/>
            <person name="Wangchuk T."/>
            <person name="Wangdi T."/>
            <person name="Weiand M."/>
            <person name="Wilkinson J."/>
            <person name="Wilson A."/>
            <person name="Yadav S."/>
            <person name="Young G."/>
            <person name="Yu Q."/>
            <person name="Zembek L."/>
            <person name="Zhong D."/>
            <person name="Zimmer A."/>
            <person name="Zwirko Z."/>
            <person name="Jaffe D.B."/>
            <person name="Alvarez P."/>
            <person name="Brockman W."/>
            <person name="Butler J."/>
            <person name="Chin C."/>
            <person name="Gnerre S."/>
            <person name="Grabherr M."/>
            <person name="Kleber M."/>
            <person name="Mauceli E."/>
            <person name="MacCallum I."/>
        </authorList>
    </citation>
    <scope>NUCLEOTIDE SEQUENCE [LARGE SCALE GENOMIC DNA]</scope>
    <source>
        <strain evidence="3">Rob3c / Tucson 14021-0248.25</strain>
    </source>
</reference>
<dbReference type="EMBL" id="CH480826">
    <property type="protein sequence ID" value="EDW44285.1"/>
    <property type="molecule type" value="Genomic_DNA"/>
</dbReference>
<proteinExistence type="predicted"/>
<organism evidence="3">
    <name type="scientific">Drosophila sechellia</name>
    <name type="common">Fruit fly</name>
    <dbReference type="NCBI Taxonomy" id="7238"/>
    <lineage>
        <taxon>Eukaryota</taxon>
        <taxon>Metazoa</taxon>
        <taxon>Ecdysozoa</taxon>
        <taxon>Arthropoda</taxon>
        <taxon>Hexapoda</taxon>
        <taxon>Insecta</taxon>
        <taxon>Pterygota</taxon>
        <taxon>Neoptera</taxon>
        <taxon>Endopterygota</taxon>
        <taxon>Diptera</taxon>
        <taxon>Brachycera</taxon>
        <taxon>Muscomorpha</taxon>
        <taxon>Ephydroidea</taxon>
        <taxon>Drosophilidae</taxon>
        <taxon>Drosophila</taxon>
        <taxon>Sophophora</taxon>
    </lineage>
</organism>
<feature type="region of interest" description="Disordered" evidence="1">
    <location>
        <begin position="216"/>
        <end position="277"/>
    </location>
</feature>
<feature type="compositionally biased region" description="Basic and acidic residues" evidence="1">
    <location>
        <begin position="242"/>
        <end position="251"/>
    </location>
</feature>
<protein>
    <submittedName>
        <fullName evidence="2">GM22179</fullName>
    </submittedName>
</protein>
<evidence type="ECO:0000256" key="1">
    <source>
        <dbReference type="SAM" id="MobiDB-lite"/>
    </source>
</evidence>
<dbReference type="AlphaFoldDB" id="B4IAH2"/>
<evidence type="ECO:0000313" key="3">
    <source>
        <dbReference type="Proteomes" id="UP000001292"/>
    </source>
</evidence>
<keyword evidence="3" id="KW-1185">Reference proteome</keyword>